<feature type="active site" description="Proton donor" evidence="4">
    <location>
        <position position="107"/>
    </location>
</feature>
<comment type="similarity">
    <text evidence="1 3 7">Belongs to the Glu/Leu/Phe/Val dehydrogenases family.</text>
</comment>
<evidence type="ECO:0000256" key="2">
    <source>
        <dbReference type="ARBA" id="ARBA00023002"/>
    </source>
</evidence>
<sequence>MTAIKEPSFRESVDLMFNRAASLMDLPPGLEEKIRVCNATYTVRFGVRLRGQIHTFTGYRSVHSEHMEPVKGGIRYALAVNQDEVEALAALMTYKCALVEAPFGGSKGGLCIDPRKYEEHEMEQITRRFAYELAKRDLINPSQNVPAPDMGTGEREMAWMADQYARMNTTDINAKACVTGKPLNAGGIAGRVEATGRGIQYALREFFRNPEDVKKAGMSGKLDGKRVVVQGLGNVGYHAAKFLSEEDGSRVIGIIEWDGALYNPDGIDVEAVRQWIVKHGGVKDYPDATHSAEGGAVLESECDILIPAALEGVINLSNAERIKAPLIIEAANGPVTAGADEVLRNKGTVIIPDMYANAGGVTVSYFEWVKNLSHIRFGRMQRRQEEARHELIVSELQRLDRYLGDAWSMSPDFKAKYLKGADELELVRSGLDDTMRIAYQAMSEVWHDRADVDDLRTAAYIVAIDRVSKSYRAKGL</sequence>
<dbReference type="PRINTS" id="PR00082">
    <property type="entry name" value="GLFDHDRGNASE"/>
</dbReference>
<evidence type="ECO:0000256" key="3">
    <source>
        <dbReference type="PIRNR" id="PIRNR000185"/>
    </source>
</evidence>
<evidence type="ECO:0000256" key="6">
    <source>
        <dbReference type="PIRSR" id="PIRSR000185-3"/>
    </source>
</evidence>
<dbReference type="InterPro" id="IPR033922">
    <property type="entry name" value="NAD_bind_Glu_DH"/>
</dbReference>
<dbReference type="FunFam" id="3.40.50.10860:FF:000003">
    <property type="entry name" value="Glutamate dehydrogenase"/>
    <property type="match status" value="1"/>
</dbReference>
<feature type="binding site" evidence="5">
    <location>
        <position position="364"/>
    </location>
    <ligand>
        <name>substrate</name>
    </ligand>
</feature>
<evidence type="ECO:0000313" key="9">
    <source>
        <dbReference type="EMBL" id="SDW23280.1"/>
    </source>
</evidence>
<reference evidence="10" key="1">
    <citation type="submission" date="2016-10" db="EMBL/GenBank/DDBJ databases">
        <authorList>
            <person name="Varghese N."/>
            <person name="Submissions S."/>
        </authorList>
    </citation>
    <scope>NUCLEOTIDE SEQUENCE [LARGE SCALE GENOMIC DNA]</scope>
    <source>
        <strain evidence="10">DSM 27839</strain>
    </source>
</reference>
<feature type="domain" description="Glutamate/phenylalanine/leucine/valine/L-tryptophan dehydrogenase C-terminal" evidence="8">
    <location>
        <begin position="188"/>
        <end position="475"/>
    </location>
</feature>
<feature type="site" description="Important for catalysis" evidence="6">
    <location>
        <position position="149"/>
    </location>
</feature>
<dbReference type="InterPro" id="IPR046346">
    <property type="entry name" value="Aminoacid_DH-like_N_sf"/>
</dbReference>
<dbReference type="SUPFAM" id="SSF51735">
    <property type="entry name" value="NAD(P)-binding Rossmann-fold domains"/>
    <property type="match status" value="1"/>
</dbReference>
<protein>
    <recommendedName>
        <fullName evidence="3">Glutamate dehydrogenase</fullName>
    </recommendedName>
</protein>
<dbReference type="GO" id="GO:0006538">
    <property type="term" value="P:L-glutamate catabolic process"/>
    <property type="evidence" value="ECO:0007669"/>
    <property type="project" value="TreeGrafter"/>
</dbReference>
<dbReference type="SMART" id="SM00839">
    <property type="entry name" value="ELFV_dehydrog"/>
    <property type="match status" value="1"/>
</dbReference>
<dbReference type="FunFam" id="3.40.50.720:FF:000100">
    <property type="entry name" value="Glutamate dehydrogenase 1, mitochondrial"/>
    <property type="match status" value="1"/>
</dbReference>
<dbReference type="AlphaFoldDB" id="A0A1H2RVV6"/>
<dbReference type="Pfam" id="PF00208">
    <property type="entry name" value="ELFV_dehydrog"/>
    <property type="match status" value="1"/>
</dbReference>
<dbReference type="PIRSF" id="PIRSF000185">
    <property type="entry name" value="Glu_DH"/>
    <property type="match status" value="1"/>
</dbReference>
<dbReference type="PANTHER" id="PTHR11606">
    <property type="entry name" value="GLUTAMATE DEHYDROGENASE"/>
    <property type="match status" value="1"/>
</dbReference>
<feature type="binding site" evidence="5">
    <location>
        <position position="234"/>
    </location>
    <ligand>
        <name>NAD(+)</name>
        <dbReference type="ChEBI" id="CHEBI:57540"/>
    </ligand>
</feature>
<dbReference type="STRING" id="985054.SAMN05444358_101278"/>
<gene>
    <name evidence="9" type="ORF">SAMN05444358_101278</name>
</gene>
<proteinExistence type="inferred from homology"/>
<dbReference type="InterPro" id="IPR036291">
    <property type="entry name" value="NAD(P)-bd_dom_sf"/>
</dbReference>
<evidence type="ECO:0000256" key="5">
    <source>
        <dbReference type="PIRSR" id="PIRSR000185-2"/>
    </source>
</evidence>
<evidence type="ECO:0000256" key="1">
    <source>
        <dbReference type="ARBA" id="ARBA00006382"/>
    </source>
</evidence>
<feature type="binding site" evidence="5">
    <location>
        <position position="71"/>
    </location>
    <ligand>
        <name>substrate</name>
    </ligand>
</feature>
<dbReference type="EMBL" id="FNNP01000001">
    <property type="protein sequence ID" value="SDW23280.1"/>
    <property type="molecule type" value="Genomic_DNA"/>
</dbReference>
<dbReference type="InterPro" id="IPR006096">
    <property type="entry name" value="Glu/Leu/Phe/Val/Trp_DH_C"/>
</dbReference>
<feature type="binding site" evidence="5">
    <location>
        <position position="195"/>
    </location>
    <ligand>
        <name>NAD(+)</name>
        <dbReference type="ChEBI" id="CHEBI:57540"/>
    </ligand>
</feature>
<dbReference type="InterPro" id="IPR006097">
    <property type="entry name" value="Glu/Leu/Phe/Val/Trp_DH_dimer"/>
</dbReference>
<evidence type="ECO:0000313" key="10">
    <source>
        <dbReference type="Proteomes" id="UP000183400"/>
    </source>
</evidence>
<dbReference type="Pfam" id="PF02812">
    <property type="entry name" value="ELFV_dehydrog_N"/>
    <property type="match status" value="1"/>
</dbReference>
<dbReference type="GO" id="GO:0000166">
    <property type="term" value="F:nucleotide binding"/>
    <property type="evidence" value="ECO:0007669"/>
    <property type="project" value="UniProtKB-KW"/>
</dbReference>
<evidence type="ECO:0000256" key="4">
    <source>
        <dbReference type="PIRSR" id="PIRSR000185-1"/>
    </source>
</evidence>
<dbReference type="InterPro" id="IPR006095">
    <property type="entry name" value="Glu/Leu/Phe/Val/Trp_DH"/>
</dbReference>
<evidence type="ECO:0000259" key="8">
    <source>
        <dbReference type="SMART" id="SM00839"/>
    </source>
</evidence>
<dbReference type="Proteomes" id="UP000183400">
    <property type="component" value="Unassembled WGS sequence"/>
</dbReference>
<keyword evidence="5" id="KW-0520">NAD</keyword>
<organism evidence="9 10">
    <name type="scientific">Ruegeria halocynthiae</name>
    <dbReference type="NCBI Taxonomy" id="985054"/>
    <lineage>
        <taxon>Bacteria</taxon>
        <taxon>Pseudomonadati</taxon>
        <taxon>Pseudomonadota</taxon>
        <taxon>Alphaproteobacteria</taxon>
        <taxon>Rhodobacterales</taxon>
        <taxon>Roseobacteraceae</taxon>
        <taxon>Ruegeria</taxon>
    </lineage>
</organism>
<keyword evidence="10" id="KW-1185">Reference proteome</keyword>
<dbReference type="PANTHER" id="PTHR11606:SF13">
    <property type="entry name" value="GLUTAMATE DEHYDROGENASE 1, MITOCHONDRIAL"/>
    <property type="match status" value="1"/>
</dbReference>
<accession>A0A1H2RVV6</accession>
<evidence type="ECO:0000256" key="7">
    <source>
        <dbReference type="RuleBase" id="RU004417"/>
    </source>
</evidence>
<dbReference type="Gene3D" id="3.40.50.10860">
    <property type="entry name" value="Leucine Dehydrogenase, chain A, domain 1"/>
    <property type="match status" value="1"/>
</dbReference>
<dbReference type="Gene3D" id="3.40.50.720">
    <property type="entry name" value="NAD(P)-binding Rossmann-like Domain"/>
    <property type="match status" value="1"/>
</dbReference>
<name>A0A1H2RVV6_9RHOB</name>
<keyword evidence="5" id="KW-0547">Nucleotide-binding</keyword>
<feature type="binding site" evidence="5">
    <location>
        <position position="95"/>
    </location>
    <ligand>
        <name>substrate</name>
    </ligand>
</feature>
<dbReference type="RefSeq" id="WP_074733850.1">
    <property type="nucleotide sequence ID" value="NZ_FNNP01000001.1"/>
</dbReference>
<dbReference type="CDD" id="cd01076">
    <property type="entry name" value="NAD_bind_1_Glu_DH"/>
    <property type="match status" value="1"/>
</dbReference>
<dbReference type="GO" id="GO:0004352">
    <property type="term" value="F:glutamate dehydrogenase (NAD+) activity"/>
    <property type="evidence" value="ECO:0007669"/>
    <property type="project" value="TreeGrafter"/>
</dbReference>
<dbReference type="OrthoDB" id="9803297at2"/>
<dbReference type="eggNOG" id="COG0334">
    <property type="taxonomic scope" value="Bacteria"/>
</dbReference>
<keyword evidence="2 3" id="KW-0560">Oxidoreductase</keyword>
<dbReference type="InterPro" id="IPR014362">
    <property type="entry name" value="Glu_DH"/>
</dbReference>
<dbReference type="SUPFAM" id="SSF53223">
    <property type="entry name" value="Aminoacid dehydrogenase-like, N-terminal domain"/>
    <property type="match status" value="1"/>
</dbReference>